<accession>A0A369IGH6</accession>
<proteinExistence type="predicted"/>
<evidence type="ECO:0000259" key="2">
    <source>
        <dbReference type="PROSITE" id="PS51154"/>
    </source>
</evidence>
<dbReference type="EMBL" id="QPIW01000008">
    <property type="protein sequence ID" value="RDB05756.1"/>
    <property type="molecule type" value="Genomic_DNA"/>
</dbReference>
<dbReference type="InterPro" id="IPR043472">
    <property type="entry name" value="Macro_dom-like"/>
</dbReference>
<dbReference type="PANTHER" id="PTHR12521">
    <property type="entry name" value="PROTEIN C6ORF130"/>
    <property type="match status" value="1"/>
</dbReference>
<dbReference type="PANTHER" id="PTHR12521:SF0">
    <property type="entry name" value="ADP-RIBOSE GLYCOHYDROLASE OARD1"/>
    <property type="match status" value="1"/>
</dbReference>
<name>A0A369IGH6_9BACT</name>
<dbReference type="Pfam" id="PF01661">
    <property type="entry name" value="Macro"/>
    <property type="match status" value="1"/>
</dbReference>
<comment type="caution">
    <text evidence="3">The sequence shown here is derived from an EMBL/GenBank/DDBJ whole genome shotgun (WGS) entry which is preliminary data.</text>
</comment>
<keyword evidence="4" id="KW-1185">Reference proteome</keyword>
<dbReference type="SMART" id="SM00506">
    <property type="entry name" value="A1pp"/>
    <property type="match status" value="1"/>
</dbReference>
<feature type="domain" description="Macro" evidence="2">
    <location>
        <begin position="1"/>
        <end position="165"/>
    </location>
</feature>
<dbReference type="OrthoDB" id="9780211at2"/>
<dbReference type="RefSeq" id="WP_114461360.1">
    <property type="nucleotide sequence ID" value="NZ_QPIW01000008.1"/>
</dbReference>
<evidence type="ECO:0000313" key="4">
    <source>
        <dbReference type="Proteomes" id="UP000253141"/>
    </source>
</evidence>
<dbReference type="Gene3D" id="3.40.220.10">
    <property type="entry name" value="Leucine Aminopeptidase, subunit E, domain 1"/>
    <property type="match status" value="1"/>
</dbReference>
<protein>
    <submittedName>
        <fullName evidence="3">Phosphatase</fullName>
    </submittedName>
</protein>
<dbReference type="Proteomes" id="UP000253141">
    <property type="component" value="Unassembled WGS sequence"/>
</dbReference>
<dbReference type="GO" id="GO:0140291">
    <property type="term" value="P:peptidyl-glutamate ADP-deribosylation"/>
    <property type="evidence" value="ECO:0007669"/>
    <property type="project" value="TreeGrafter"/>
</dbReference>
<reference evidence="3 4" key="1">
    <citation type="submission" date="2018-07" db="EMBL/GenBank/DDBJ databases">
        <title>Genome analysis of Runella aurantiaca.</title>
        <authorList>
            <person name="Yang X."/>
        </authorList>
    </citation>
    <scope>NUCLEOTIDE SEQUENCE [LARGE SCALE GENOMIC DNA]</scope>
    <source>
        <strain evidence="3 4">YX9</strain>
    </source>
</reference>
<dbReference type="CDD" id="cd02901">
    <property type="entry name" value="Macro_Poa1p-like"/>
    <property type="match status" value="1"/>
</dbReference>
<sequence length="348" mass="40136">MITFETGDLMQSGAEALVNTVNTVGVMGKGIALQFKEAFPHNNRKYMEACKKNELVPGRLLAIWEENLHLGKKLIVNFPTKVHWRYPSKYEYIERGLAALKELLQKEKIKSIAVPPLGCGNGGLEWSKVKPMIISSLAELDLEVIIYEPNEAIKEILQKQQAKKSVHLTPARAALLYTLFAFESMGEYSSLFAANKLAYFLQRKGQKLNLDFKPYHYGPYAIGVEKVLYHLNGVYLKGMEQGQVKPFEPLKLNYEKWQEVNEYVNKQLTFEEAQRVKELIHFLSGYTSELSLEILATVDYILVQNPKYSLDEVMTAISSWNMRKKELFKREYVKASYDYLNQYKMDIF</sequence>
<comment type="catalytic activity">
    <reaction evidence="1">
        <text>an N-(ADP-alpha-D-ribosyl)-thymidine in DNA + H2O = a thymidine in DNA + ADP-D-ribose</text>
        <dbReference type="Rhea" id="RHEA:71655"/>
        <dbReference type="Rhea" id="RHEA-COMP:13556"/>
        <dbReference type="Rhea" id="RHEA-COMP:18051"/>
        <dbReference type="ChEBI" id="CHEBI:15377"/>
        <dbReference type="ChEBI" id="CHEBI:57967"/>
        <dbReference type="ChEBI" id="CHEBI:137386"/>
        <dbReference type="ChEBI" id="CHEBI:191199"/>
    </reaction>
    <physiologicalReaction direction="left-to-right" evidence="1">
        <dbReference type="Rhea" id="RHEA:71656"/>
    </physiologicalReaction>
</comment>
<dbReference type="InterPro" id="IPR050892">
    <property type="entry name" value="ADP-ribose_metab_enzymes"/>
</dbReference>
<evidence type="ECO:0000313" key="3">
    <source>
        <dbReference type="EMBL" id="RDB05756.1"/>
    </source>
</evidence>
<dbReference type="AlphaFoldDB" id="A0A369IGH6"/>
<dbReference type="InterPro" id="IPR002589">
    <property type="entry name" value="Macro_dom"/>
</dbReference>
<dbReference type="PROSITE" id="PS51154">
    <property type="entry name" value="MACRO"/>
    <property type="match status" value="1"/>
</dbReference>
<evidence type="ECO:0000256" key="1">
    <source>
        <dbReference type="ARBA" id="ARBA00035885"/>
    </source>
</evidence>
<organism evidence="3 4">
    <name type="scientific">Runella aurantiaca</name>
    <dbReference type="NCBI Taxonomy" id="2282308"/>
    <lineage>
        <taxon>Bacteria</taxon>
        <taxon>Pseudomonadati</taxon>
        <taxon>Bacteroidota</taxon>
        <taxon>Cytophagia</taxon>
        <taxon>Cytophagales</taxon>
        <taxon>Spirosomataceae</taxon>
        <taxon>Runella</taxon>
    </lineage>
</organism>
<dbReference type="SUPFAM" id="SSF52949">
    <property type="entry name" value="Macro domain-like"/>
    <property type="match status" value="1"/>
</dbReference>
<gene>
    <name evidence="3" type="ORF">DVG78_12260</name>
</gene>